<dbReference type="Proteomes" id="UP000006048">
    <property type="component" value="Chromosome"/>
</dbReference>
<evidence type="ECO:0000259" key="12">
    <source>
        <dbReference type="Pfam" id="PF02767"/>
    </source>
</evidence>
<dbReference type="SUPFAM" id="SSF55979">
    <property type="entry name" value="DNA clamp"/>
    <property type="match status" value="3"/>
</dbReference>
<accession>I4B6E9</accession>
<dbReference type="GO" id="GO:0008408">
    <property type="term" value="F:3'-5' exonuclease activity"/>
    <property type="evidence" value="ECO:0007669"/>
    <property type="project" value="InterPro"/>
</dbReference>
<evidence type="ECO:0000259" key="13">
    <source>
        <dbReference type="Pfam" id="PF02768"/>
    </source>
</evidence>
<dbReference type="InterPro" id="IPR001001">
    <property type="entry name" value="DNA_polIII_beta"/>
</dbReference>
<proteinExistence type="inferred from homology"/>
<dbReference type="NCBIfam" id="TIGR00663">
    <property type="entry name" value="dnan"/>
    <property type="match status" value="1"/>
</dbReference>
<dbReference type="HOGENOM" id="CLU_038149_4_2_12"/>
<comment type="function">
    <text evidence="10">Confers DNA tethering and processivity to DNA polymerases and other proteins. Acts as a clamp, forming a ring around DNA (a reaction catalyzed by the clamp-loading complex) which diffuses in an ATP-independent manner freely and bidirectionally along dsDNA. Initially characterized for its ability to contact the catalytic subunit of DNA polymerase III (Pol III), a complex, multichain enzyme responsible for most of the replicative synthesis in bacteria; Pol III exhibits 3'-5' exonuclease proofreading activity. The beta chain is required for initiation of replication as well as for processivity of DNA replication.</text>
</comment>
<keyword evidence="8 10" id="KW-0239">DNA-directed DNA polymerase</keyword>
<evidence type="ECO:0000259" key="11">
    <source>
        <dbReference type="Pfam" id="PF00712"/>
    </source>
</evidence>
<keyword evidence="15" id="KW-1185">Reference proteome</keyword>
<dbReference type="GO" id="GO:0003677">
    <property type="term" value="F:DNA binding"/>
    <property type="evidence" value="ECO:0007669"/>
    <property type="project" value="UniProtKB-UniRule"/>
</dbReference>
<evidence type="ECO:0000256" key="6">
    <source>
        <dbReference type="ARBA" id="ARBA00022695"/>
    </source>
</evidence>
<dbReference type="GO" id="GO:0009360">
    <property type="term" value="C:DNA polymerase III complex"/>
    <property type="evidence" value="ECO:0007669"/>
    <property type="project" value="InterPro"/>
</dbReference>
<dbReference type="SMART" id="SM00480">
    <property type="entry name" value="POL3Bc"/>
    <property type="match status" value="1"/>
</dbReference>
<dbReference type="InterPro" id="IPR046938">
    <property type="entry name" value="DNA_clamp_sf"/>
</dbReference>
<evidence type="ECO:0000256" key="3">
    <source>
        <dbReference type="ARBA" id="ARBA00021035"/>
    </source>
</evidence>
<dbReference type="GO" id="GO:0006271">
    <property type="term" value="P:DNA strand elongation involved in DNA replication"/>
    <property type="evidence" value="ECO:0007669"/>
    <property type="project" value="TreeGrafter"/>
</dbReference>
<dbReference type="InterPro" id="IPR022634">
    <property type="entry name" value="DNA_polIII_beta_N"/>
</dbReference>
<name>I4B6E9_TURPD</name>
<dbReference type="PANTHER" id="PTHR30478:SF0">
    <property type="entry name" value="BETA SLIDING CLAMP"/>
    <property type="match status" value="1"/>
</dbReference>
<comment type="subunit">
    <text evidence="10">Forms a ring-shaped head-to-tail homodimer around DNA.</text>
</comment>
<gene>
    <name evidence="14" type="ordered locus">Turpa_2211</name>
</gene>
<evidence type="ECO:0000313" key="14">
    <source>
        <dbReference type="EMBL" id="AFM12856.1"/>
    </source>
</evidence>
<comment type="similarity">
    <text evidence="2 10">Belongs to the beta sliding clamp family.</text>
</comment>
<feature type="domain" description="DNA polymerase III beta sliding clamp N-terminal" evidence="11">
    <location>
        <begin position="14"/>
        <end position="109"/>
    </location>
</feature>
<dbReference type="STRING" id="869212.Turpa_2211"/>
<dbReference type="GO" id="GO:0005737">
    <property type="term" value="C:cytoplasm"/>
    <property type="evidence" value="ECO:0007669"/>
    <property type="project" value="UniProtKB-SubCell"/>
</dbReference>
<keyword evidence="5 10" id="KW-0808">Transferase</keyword>
<keyword evidence="6 10" id="KW-0548">Nucleotidyltransferase</keyword>
<keyword evidence="7 10" id="KW-0235">DNA replication</keyword>
<dbReference type="Gene3D" id="3.10.150.10">
    <property type="entry name" value="DNA Polymerase III, subunit A, domain 2"/>
    <property type="match status" value="1"/>
</dbReference>
<evidence type="ECO:0000256" key="8">
    <source>
        <dbReference type="ARBA" id="ARBA00022932"/>
    </source>
</evidence>
<dbReference type="Pfam" id="PF00712">
    <property type="entry name" value="DNA_pol3_beta"/>
    <property type="match status" value="1"/>
</dbReference>
<feature type="domain" description="DNA polymerase III beta sliding clamp central" evidence="12">
    <location>
        <begin position="155"/>
        <end position="269"/>
    </location>
</feature>
<protein>
    <recommendedName>
        <fullName evidence="3 10">Beta sliding clamp</fullName>
    </recommendedName>
</protein>
<dbReference type="Pfam" id="PF02767">
    <property type="entry name" value="DNA_pol3_beta_2"/>
    <property type="match status" value="1"/>
</dbReference>
<dbReference type="PANTHER" id="PTHR30478">
    <property type="entry name" value="DNA POLYMERASE III SUBUNIT BETA"/>
    <property type="match status" value="1"/>
</dbReference>
<dbReference type="KEGG" id="tpx:Turpa_2211"/>
<dbReference type="InterPro" id="IPR022635">
    <property type="entry name" value="DNA_polIII_beta_C"/>
</dbReference>
<evidence type="ECO:0000256" key="5">
    <source>
        <dbReference type="ARBA" id="ARBA00022679"/>
    </source>
</evidence>
<evidence type="ECO:0000256" key="4">
    <source>
        <dbReference type="ARBA" id="ARBA00022490"/>
    </source>
</evidence>
<keyword evidence="9" id="KW-0238">DNA-binding</keyword>
<dbReference type="Gene3D" id="3.70.10.10">
    <property type="match status" value="1"/>
</dbReference>
<dbReference type="Pfam" id="PF02768">
    <property type="entry name" value="DNA_pol3_beta_3"/>
    <property type="match status" value="1"/>
</dbReference>
<evidence type="ECO:0000256" key="7">
    <source>
        <dbReference type="ARBA" id="ARBA00022705"/>
    </source>
</evidence>
<dbReference type="EMBL" id="CP002959">
    <property type="protein sequence ID" value="AFM12856.1"/>
    <property type="molecule type" value="Genomic_DNA"/>
</dbReference>
<dbReference type="GO" id="GO:0003887">
    <property type="term" value="F:DNA-directed DNA polymerase activity"/>
    <property type="evidence" value="ECO:0007669"/>
    <property type="project" value="UniProtKB-UniRule"/>
</dbReference>
<evidence type="ECO:0000256" key="1">
    <source>
        <dbReference type="ARBA" id="ARBA00004496"/>
    </source>
</evidence>
<dbReference type="CDD" id="cd00140">
    <property type="entry name" value="beta_clamp"/>
    <property type="match status" value="1"/>
</dbReference>
<comment type="subcellular location">
    <subcellularLocation>
        <location evidence="1 10">Cytoplasm</location>
    </subcellularLocation>
</comment>
<evidence type="ECO:0000256" key="2">
    <source>
        <dbReference type="ARBA" id="ARBA00010752"/>
    </source>
</evidence>
<organism evidence="14 15">
    <name type="scientific">Turneriella parva (strain ATCC BAA-1111 / DSM 21527 / NCTC 11395 / H)</name>
    <name type="common">Leptospira parva</name>
    <dbReference type="NCBI Taxonomy" id="869212"/>
    <lineage>
        <taxon>Bacteria</taxon>
        <taxon>Pseudomonadati</taxon>
        <taxon>Spirochaetota</taxon>
        <taxon>Spirochaetia</taxon>
        <taxon>Leptospirales</taxon>
        <taxon>Leptospiraceae</taxon>
        <taxon>Turneriella</taxon>
    </lineage>
</organism>
<keyword evidence="4 10" id="KW-0963">Cytoplasm</keyword>
<feature type="domain" description="DNA polymerase III beta sliding clamp C-terminal" evidence="13">
    <location>
        <begin position="271"/>
        <end position="391"/>
    </location>
</feature>
<evidence type="ECO:0000256" key="9">
    <source>
        <dbReference type="ARBA" id="ARBA00023125"/>
    </source>
</evidence>
<dbReference type="PIRSF" id="PIRSF000804">
    <property type="entry name" value="DNA_pol_III_b"/>
    <property type="match status" value="1"/>
</dbReference>
<reference evidence="14 15" key="1">
    <citation type="submission" date="2012-06" db="EMBL/GenBank/DDBJ databases">
        <title>The complete chromosome of genome of Turneriella parva DSM 21527.</title>
        <authorList>
            <consortium name="US DOE Joint Genome Institute (JGI-PGF)"/>
            <person name="Lucas S."/>
            <person name="Han J."/>
            <person name="Lapidus A."/>
            <person name="Bruce D."/>
            <person name="Goodwin L."/>
            <person name="Pitluck S."/>
            <person name="Peters L."/>
            <person name="Kyrpides N."/>
            <person name="Mavromatis K."/>
            <person name="Ivanova N."/>
            <person name="Mikhailova N."/>
            <person name="Chertkov O."/>
            <person name="Detter J.C."/>
            <person name="Tapia R."/>
            <person name="Han C."/>
            <person name="Land M."/>
            <person name="Hauser L."/>
            <person name="Markowitz V."/>
            <person name="Cheng J.-F."/>
            <person name="Hugenholtz P."/>
            <person name="Woyke T."/>
            <person name="Wu D."/>
            <person name="Gronow S."/>
            <person name="Wellnitz S."/>
            <person name="Brambilla E."/>
            <person name="Klenk H.-P."/>
            <person name="Eisen J.A."/>
        </authorList>
    </citation>
    <scope>NUCLEOTIDE SEQUENCE [LARGE SCALE GENOMIC DNA]</scope>
    <source>
        <strain evidence="15">ATCC BAA-1111 / DSM 21527 / NCTC 11395 / H</strain>
    </source>
</reference>
<evidence type="ECO:0000256" key="10">
    <source>
        <dbReference type="PIRNR" id="PIRNR000804"/>
    </source>
</evidence>
<sequence length="393" mass="43598">MSYQCFLIMQVLHMKFQTHKDSIDKAVRRIDAIIPHRDMGTMLSNLLVAVEAKQVSITASDMETTARITVPVEDGKPGEFIVPAKQFQEYVGSLVSKDLIVEVETDEAAEEGAAAFRVNLRGTSDASARYVMPGNSAKHFPTLNRLSDAKLFSVSSAIIEEMIRKTQYAISQEDNRYIYNGICFQGNGDQLTLVGTDGRRLAAITRKLGAAINLPAGTDVVVHAKAIREMQKLIDVADEVMIGVEQRDLFVRVGDAQLSSRLLEGKFPDYKRVLPQDIAVQIEMGRDKLIEALQQIRPVTEPPSNQCRMVLEDKKMHISGQSSGQGSRAEIAIEVDYTGEKLEIGFNITYLIDILKALTCPRVRLGMNDSNKPLVVQDVDDPDFIALVMPMKI</sequence>
<dbReference type="AlphaFoldDB" id="I4B6E9"/>
<evidence type="ECO:0000313" key="15">
    <source>
        <dbReference type="Proteomes" id="UP000006048"/>
    </source>
</evidence>
<dbReference type="InterPro" id="IPR022637">
    <property type="entry name" value="DNA_polIII_beta_cen"/>
</dbReference>